<sequence length="34" mass="4054">MQFFYILKSCTMSYRLRQCACTDQRTAYSHLSAE</sequence>
<name>A0A0A9C0V0_ARUDO</name>
<evidence type="ECO:0000313" key="1">
    <source>
        <dbReference type="EMBL" id="JAD69181.1"/>
    </source>
</evidence>
<organism evidence="1">
    <name type="scientific">Arundo donax</name>
    <name type="common">Giant reed</name>
    <name type="synonym">Donax arundinaceus</name>
    <dbReference type="NCBI Taxonomy" id="35708"/>
    <lineage>
        <taxon>Eukaryota</taxon>
        <taxon>Viridiplantae</taxon>
        <taxon>Streptophyta</taxon>
        <taxon>Embryophyta</taxon>
        <taxon>Tracheophyta</taxon>
        <taxon>Spermatophyta</taxon>
        <taxon>Magnoliopsida</taxon>
        <taxon>Liliopsida</taxon>
        <taxon>Poales</taxon>
        <taxon>Poaceae</taxon>
        <taxon>PACMAD clade</taxon>
        <taxon>Arundinoideae</taxon>
        <taxon>Arundineae</taxon>
        <taxon>Arundo</taxon>
    </lineage>
</organism>
<dbReference type="AlphaFoldDB" id="A0A0A9C0V0"/>
<proteinExistence type="predicted"/>
<protein>
    <submittedName>
        <fullName evidence="1">Uncharacterized protein</fullName>
    </submittedName>
</protein>
<reference evidence="1" key="2">
    <citation type="journal article" date="2015" name="Data Brief">
        <title>Shoot transcriptome of the giant reed, Arundo donax.</title>
        <authorList>
            <person name="Barrero R.A."/>
            <person name="Guerrero F.D."/>
            <person name="Moolhuijzen P."/>
            <person name="Goolsby J.A."/>
            <person name="Tidwell J."/>
            <person name="Bellgard S.E."/>
            <person name="Bellgard M.I."/>
        </authorList>
    </citation>
    <scope>NUCLEOTIDE SEQUENCE</scope>
    <source>
        <tissue evidence="1">Shoot tissue taken approximately 20 cm above the soil surface</tissue>
    </source>
</reference>
<accession>A0A0A9C0V0</accession>
<dbReference type="EMBL" id="GBRH01228714">
    <property type="protein sequence ID" value="JAD69181.1"/>
    <property type="molecule type" value="Transcribed_RNA"/>
</dbReference>
<reference evidence="1" key="1">
    <citation type="submission" date="2014-09" db="EMBL/GenBank/DDBJ databases">
        <authorList>
            <person name="Magalhaes I.L.F."/>
            <person name="Oliveira U."/>
            <person name="Santos F.R."/>
            <person name="Vidigal T.H.D.A."/>
            <person name="Brescovit A.D."/>
            <person name="Santos A.J."/>
        </authorList>
    </citation>
    <scope>NUCLEOTIDE SEQUENCE</scope>
    <source>
        <tissue evidence="1">Shoot tissue taken approximately 20 cm above the soil surface</tissue>
    </source>
</reference>